<dbReference type="InterPro" id="IPR014825">
    <property type="entry name" value="DNA_alkylation"/>
</dbReference>
<dbReference type="Gene3D" id="1.25.40.290">
    <property type="entry name" value="ARM repeat domains"/>
    <property type="match status" value="1"/>
</dbReference>
<dbReference type="PANTHER" id="PTHR34070:SF1">
    <property type="entry name" value="DNA ALKYLATION REPAIR PROTEIN"/>
    <property type="match status" value="1"/>
</dbReference>
<dbReference type="SUPFAM" id="SSF48371">
    <property type="entry name" value="ARM repeat"/>
    <property type="match status" value="1"/>
</dbReference>
<accession>A0ABS7YW19</accession>
<sequence length="226" mass="26581">MFTIREIENIYKSHKDPQRAKKMSAYMRNNFEFYGIPAPFRRELSKAYIKEGKKAKSIDRTLLTDLFKNKYREINYFGLDLLKAQSHLLTIDDFYNLVGLAKIRPWWDTIDNIDSIIGGLGYGDKVFEEKILDLASNDNFWLRRIAIGHQRKYKDQTDPDLLAKIIEINLNIPVKDKDEKFFIDKAIGWALREYSKTNPAWVRSFLQDAVNDLSKLTIREASKYLD</sequence>
<dbReference type="InterPro" id="IPR016024">
    <property type="entry name" value="ARM-type_fold"/>
</dbReference>
<dbReference type="EMBL" id="JAIWIY010000001">
    <property type="protein sequence ID" value="MCA2095932.1"/>
    <property type="molecule type" value="Genomic_DNA"/>
</dbReference>
<evidence type="ECO:0000313" key="1">
    <source>
        <dbReference type="EMBL" id="MCA2095932.1"/>
    </source>
</evidence>
<dbReference type="PANTHER" id="PTHR34070">
    <property type="entry name" value="ARMADILLO-TYPE FOLD"/>
    <property type="match status" value="1"/>
</dbReference>
<comment type="caution">
    <text evidence="1">The sequence shown here is derived from an EMBL/GenBank/DDBJ whole genome shotgun (WGS) entry which is preliminary data.</text>
</comment>
<dbReference type="Pfam" id="PF08713">
    <property type="entry name" value="DNA_alkylation"/>
    <property type="match status" value="1"/>
</dbReference>
<name>A0ABS7YW19_9FIRM</name>
<proteinExistence type="predicted"/>
<reference evidence="2" key="1">
    <citation type="submission" date="2023-07" db="EMBL/GenBank/DDBJ databases">
        <title>FDA dAtabase for Regulatory Grade micrObial Sequences (FDA-ARGOS): Supporting development and validation of Infectious Disease Dx tests.</title>
        <authorList>
            <person name="Sproer C."/>
            <person name="Gronow S."/>
            <person name="Severitt S."/>
            <person name="Schroder I."/>
            <person name="Tallon L."/>
            <person name="Sadzewicz L."/>
            <person name="Zhao X."/>
            <person name="Boylan J."/>
            <person name="Ott S."/>
            <person name="Bowen H."/>
            <person name="Vavikolanu K."/>
            <person name="Hazen T."/>
            <person name="Aluvathingal J."/>
            <person name="Nadendla S."/>
            <person name="Lowell S."/>
            <person name="Myers T."/>
            <person name="Yan Y."/>
        </authorList>
    </citation>
    <scope>NUCLEOTIDE SEQUENCE [LARGE SCALE GENOMIC DNA]</scope>
    <source>
        <strain evidence="2">FDAARGOS_1538</strain>
    </source>
</reference>
<dbReference type="Proteomes" id="UP001198374">
    <property type="component" value="Unassembled WGS sequence"/>
</dbReference>
<gene>
    <name evidence="1" type="ORF">LDJ82_03275</name>
</gene>
<organism evidence="1 2">
    <name type="scientific">Anaerococcus degeneri</name>
    <dbReference type="NCBI Taxonomy" id="361500"/>
    <lineage>
        <taxon>Bacteria</taxon>
        <taxon>Bacillati</taxon>
        <taxon>Bacillota</taxon>
        <taxon>Tissierellia</taxon>
        <taxon>Tissierellales</taxon>
        <taxon>Peptoniphilaceae</taxon>
        <taxon>Anaerococcus</taxon>
    </lineage>
</organism>
<evidence type="ECO:0000313" key="2">
    <source>
        <dbReference type="Proteomes" id="UP001198374"/>
    </source>
</evidence>
<dbReference type="RefSeq" id="WP_225304622.1">
    <property type="nucleotide sequence ID" value="NZ_JAGGLO010000003.1"/>
</dbReference>
<protein>
    <submittedName>
        <fullName evidence="1">DNA alkylation repair protein</fullName>
    </submittedName>
</protein>
<dbReference type="CDD" id="cd07064">
    <property type="entry name" value="AlkD_like_1"/>
    <property type="match status" value="1"/>
</dbReference>
<dbReference type="Gene3D" id="1.20.1660.10">
    <property type="entry name" value="Hypothetical protein (EF3068)"/>
    <property type="match status" value="1"/>
</dbReference>
<keyword evidence="2" id="KW-1185">Reference proteome</keyword>